<dbReference type="Pfam" id="PF08334">
    <property type="entry name" value="T2SSG"/>
    <property type="match status" value="1"/>
</dbReference>
<gene>
    <name evidence="12" type="ORF">JOC47_002386</name>
</gene>
<dbReference type="NCBIfam" id="TIGR01710">
    <property type="entry name" value="typeII_sec_gspG"/>
    <property type="match status" value="1"/>
</dbReference>
<evidence type="ECO:0000256" key="10">
    <source>
        <dbReference type="SAM" id="Phobius"/>
    </source>
</evidence>
<reference evidence="12" key="1">
    <citation type="submission" date="2021-01" db="EMBL/GenBank/DDBJ databases">
        <title>Genomic Encyclopedia of Type Strains, Phase IV (KMG-IV): sequencing the most valuable type-strain genomes for metagenomic binning, comparative biology and taxonomic classification.</title>
        <authorList>
            <person name="Goeker M."/>
        </authorList>
    </citation>
    <scope>NUCLEOTIDE SEQUENCE</scope>
    <source>
        <strain evidence="12">DSM 23230</strain>
    </source>
</reference>
<dbReference type="InterPro" id="IPR010054">
    <property type="entry name" value="Type2_sec_GspG"/>
</dbReference>
<dbReference type="NCBIfam" id="TIGR02532">
    <property type="entry name" value="IV_pilin_GFxxxE"/>
    <property type="match status" value="1"/>
</dbReference>
<dbReference type="RefSeq" id="WP_204702266.1">
    <property type="nucleotide sequence ID" value="NZ_JAFBDQ010000013.1"/>
</dbReference>
<dbReference type="PROSITE" id="PS00409">
    <property type="entry name" value="PROKAR_NTER_METHYL"/>
    <property type="match status" value="1"/>
</dbReference>
<evidence type="ECO:0000313" key="13">
    <source>
        <dbReference type="Proteomes" id="UP000774000"/>
    </source>
</evidence>
<accession>A0A938XYB4</accession>
<keyword evidence="8 10" id="KW-1133">Transmembrane helix</keyword>
<organism evidence="12 13">
    <name type="scientific">Halanaerobacter jeridensis</name>
    <dbReference type="NCBI Taxonomy" id="706427"/>
    <lineage>
        <taxon>Bacteria</taxon>
        <taxon>Bacillati</taxon>
        <taxon>Bacillota</taxon>
        <taxon>Clostridia</taxon>
        <taxon>Halanaerobiales</taxon>
        <taxon>Halobacteroidaceae</taxon>
        <taxon>Halanaerobacter</taxon>
    </lineage>
</organism>
<feature type="transmembrane region" description="Helical" evidence="10">
    <location>
        <begin position="12"/>
        <end position="35"/>
    </location>
</feature>
<evidence type="ECO:0000256" key="1">
    <source>
        <dbReference type="ARBA" id="ARBA00004377"/>
    </source>
</evidence>
<proteinExistence type="inferred from homology"/>
<protein>
    <recommendedName>
        <fullName evidence="3">Type II secretion system core protein G</fullName>
    </recommendedName>
</protein>
<evidence type="ECO:0000259" key="11">
    <source>
        <dbReference type="Pfam" id="PF08334"/>
    </source>
</evidence>
<evidence type="ECO:0000256" key="3">
    <source>
        <dbReference type="ARBA" id="ARBA00020042"/>
    </source>
</evidence>
<keyword evidence="6" id="KW-0997">Cell inner membrane</keyword>
<dbReference type="Gene3D" id="3.30.700.10">
    <property type="entry name" value="Glycoprotein, Type 4 Pilin"/>
    <property type="match status" value="1"/>
</dbReference>
<evidence type="ECO:0000313" key="12">
    <source>
        <dbReference type="EMBL" id="MBM7557520.1"/>
    </source>
</evidence>
<comment type="similarity">
    <text evidence="2">Belongs to the GSP G family.</text>
</comment>
<evidence type="ECO:0000256" key="4">
    <source>
        <dbReference type="ARBA" id="ARBA00022475"/>
    </source>
</evidence>
<dbReference type="InterPro" id="IPR045584">
    <property type="entry name" value="Pilin-like"/>
</dbReference>
<evidence type="ECO:0000256" key="9">
    <source>
        <dbReference type="ARBA" id="ARBA00023136"/>
    </source>
</evidence>
<keyword evidence="9 10" id="KW-0472">Membrane</keyword>
<keyword evidence="13" id="KW-1185">Reference proteome</keyword>
<dbReference type="EMBL" id="JAFBDQ010000013">
    <property type="protein sequence ID" value="MBM7557520.1"/>
    <property type="molecule type" value="Genomic_DNA"/>
</dbReference>
<evidence type="ECO:0000256" key="5">
    <source>
        <dbReference type="ARBA" id="ARBA00022481"/>
    </source>
</evidence>
<keyword evidence="4" id="KW-1003">Cell membrane</keyword>
<dbReference type="AlphaFoldDB" id="A0A938XYB4"/>
<dbReference type="Proteomes" id="UP000774000">
    <property type="component" value="Unassembled WGS sequence"/>
</dbReference>
<evidence type="ECO:0000256" key="6">
    <source>
        <dbReference type="ARBA" id="ARBA00022519"/>
    </source>
</evidence>
<dbReference type="InterPro" id="IPR013545">
    <property type="entry name" value="T2SS_protein-GspG_C"/>
</dbReference>
<keyword evidence="7 10" id="KW-0812">Transmembrane</keyword>
<dbReference type="Pfam" id="PF07963">
    <property type="entry name" value="N_methyl"/>
    <property type="match status" value="1"/>
</dbReference>
<evidence type="ECO:0000256" key="7">
    <source>
        <dbReference type="ARBA" id="ARBA00022692"/>
    </source>
</evidence>
<evidence type="ECO:0000256" key="2">
    <source>
        <dbReference type="ARBA" id="ARBA00009984"/>
    </source>
</evidence>
<dbReference type="GO" id="GO:0015628">
    <property type="term" value="P:protein secretion by the type II secretion system"/>
    <property type="evidence" value="ECO:0007669"/>
    <property type="project" value="InterPro"/>
</dbReference>
<evidence type="ECO:0000256" key="8">
    <source>
        <dbReference type="ARBA" id="ARBA00022989"/>
    </source>
</evidence>
<dbReference type="SUPFAM" id="SSF54523">
    <property type="entry name" value="Pili subunits"/>
    <property type="match status" value="1"/>
</dbReference>
<dbReference type="GO" id="GO:0015627">
    <property type="term" value="C:type II protein secretion system complex"/>
    <property type="evidence" value="ECO:0007669"/>
    <property type="project" value="InterPro"/>
</dbReference>
<feature type="domain" description="Type II secretion system protein GspG C-terminal" evidence="11">
    <location>
        <begin position="34"/>
        <end position="145"/>
    </location>
</feature>
<dbReference type="InterPro" id="IPR000983">
    <property type="entry name" value="Bac_GSPG_pilin"/>
</dbReference>
<dbReference type="PANTHER" id="PTHR30093:SF44">
    <property type="entry name" value="TYPE II SECRETION SYSTEM CORE PROTEIN G"/>
    <property type="match status" value="1"/>
</dbReference>
<dbReference type="GO" id="GO:0005886">
    <property type="term" value="C:plasma membrane"/>
    <property type="evidence" value="ECO:0007669"/>
    <property type="project" value="UniProtKB-SubCell"/>
</dbReference>
<dbReference type="InterPro" id="IPR012902">
    <property type="entry name" value="N_methyl_site"/>
</dbReference>
<comment type="caution">
    <text evidence="12">The sequence shown here is derived from an EMBL/GenBank/DDBJ whole genome shotgun (WGS) entry which is preliminary data.</text>
</comment>
<comment type="subcellular location">
    <subcellularLocation>
        <location evidence="1">Cell inner membrane</location>
        <topology evidence="1">Single-pass membrane protein</topology>
    </subcellularLocation>
</comment>
<name>A0A938XYB4_9FIRM</name>
<sequence>MMEWSKEEAGFTLIEILIVVVILGFLASTVGPELFNKVSQAERTSARNQIDVFKTALDNYRLDNRNYPSTEQGLKALIEEPSGAPAAPHWNGPYLEKKEIPKDPWGNEYQYQCPGEHNAHKYDLWSRGADNVAGGEGKGADVTNW</sequence>
<dbReference type="PRINTS" id="PR00813">
    <property type="entry name" value="BCTERIALGSPG"/>
</dbReference>
<dbReference type="PANTHER" id="PTHR30093">
    <property type="entry name" value="GENERAL SECRETION PATHWAY PROTEIN G"/>
    <property type="match status" value="1"/>
</dbReference>
<keyword evidence="5" id="KW-0488">Methylation</keyword>